<dbReference type="Proteomes" id="UP001528673">
    <property type="component" value="Unassembled WGS sequence"/>
</dbReference>
<dbReference type="CDD" id="cd13530">
    <property type="entry name" value="PBP2_peptides_like"/>
    <property type="match status" value="1"/>
</dbReference>
<sequence>MIRRWTGGLRAWPGRLMGLLLSCSLGTVAAGPTGSPGASEVVRMGILGNSPPMSFRNAEGEYSGYSIDMARAVCRELNWHCQWVPTTISAVMDELKQGQVDVAAMSLLSTPERRAQILLARPYYTSISAWVARHGVALDAPGTRVAVVQGSAQARFAQTRSWKAVEVGTHAELAQALAQGRADGLLAPMMSVVGLMAQPPLQGLGLNVQPRREPELTGAASFGISPLRPELKPLIDGALERLERNGVYDKINSRYLPFKVN</sequence>
<proteinExistence type="predicted"/>
<evidence type="ECO:0000313" key="4">
    <source>
        <dbReference type="EMBL" id="MDD0838893.1"/>
    </source>
</evidence>
<evidence type="ECO:0000256" key="1">
    <source>
        <dbReference type="ARBA" id="ARBA00022729"/>
    </source>
</evidence>
<keyword evidence="5" id="KW-1185">Reference proteome</keyword>
<dbReference type="SMART" id="SM00062">
    <property type="entry name" value="PBPb"/>
    <property type="match status" value="1"/>
</dbReference>
<name>A0ABT5MXW1_9BURK</name>
<keyword evidence="1 2" id="KW-0732">Signal</keyword>
<dbReference type="PANTHER" id="PTHR35936:SF19">
    <property type="entry name" value="AMINO-ACID-BINDING PROTEIN YXEM-RELATED"/>
    <property type="match status" value="1"/>
</dbReference>
<dbReference type="EMBL" id="JAQSIP010000004">
    <property type="protein sequence ID" value="MDD0838893.1"/>
    <property type="molecule type" value="Genomic_DNA"/>
</dbReference>
<dbReference type="Gene3D" id="3.40.190.10">
    <property type="entry name" value="Periplasmic binding protein-like II"/>
    <property type="match status" value="2"/>
</dbReference>
<dbReference type="RefSeq" id="WP_273951237.1">
    <property type="nucleotide sequence ID" value="NZ_JAQSIP010000004.1"/>
</dbReference>
<evidence type="ECO:0000259" key="3">
    <source>
        <dbReference type="SMART" id="SM00062"/>
    </source>
</evidence>
<protein>
    <submittedName>
        <fullName evidence="4">Transporter substrate-binding domain-containing protein</fullName>
    </submittedName>
</protein>
<comment type="caution">
    <text evidence="4">The sequence shown here is derived from an EMBL/GenBank/DDBJ whole genome shotgun (WGS) entry which is preliminary data.</text>
</comment>
<dbReference type="InterPro" id="IPR001638">
    <property type="entry name" value="Solute-binding_3/MltF_N"/>
</dbReference>
<feature type="domain" description="Solute-binding protein family 3/N-terminal" evidence="3">
    <location>
        <begin position="41"/>
        <end position="259"/>
    </location>
</feature>
<reference evidence="4 5" key="1">
    <citation type="submission" date="2023-02" db="EMBL/GenBank/DDBJ databases">
        <title>Bacterial whole genomic sequence of Curvibacter sp. HBC61.</title>
        <authorList>
            <person name="Le V."/>
            <person name="Ko S.-R."/>
            <person name="Ahn C.-Y."/>
            <person name="Oh H.-M."/>
        </authorList>
    </citation>
    <scope>NUCLEOTIDE SEQUENCE [LARGE SCALE GENOMIC DNA]</scope>
    <source>
        <strain evidence="4 5">HBC61</strain>
    </source>
</reference>
<dbReference type="SUPFAM" id="SSF53850">
    <property type="entry name" value="Periplasmic binding protein-like II"/>
    <property type="match status" value="1"/>
</dbReference>
<dbReference type="PANTHER" id="PTHR35936">
    <property type="entry name" value="MEMBRANE-BOUND LYTIC MUREIN TRANSGLYCOSYLASE F"/>
    <property type="match status" value="1"/>
</dbReference>
<feature type="chain" id="PRO_5045801591" evidence="2">
    <location>
        <begin position="30"/>
        <end position="261"/>
    </location>
</feature>
<gene>
    <name evidence="4" type="ORF">PSQ40_09960</name>
</gene>
<evidence type="ECO:0000313" key="5">
    <source>
        <dbReference type="Proteomes" id="UP001528673"/>
    </source>
</evidence>
<accession>A0ABT5MXW1</accession>
<dbReference type="Pfam" id="PF00497">
    <property type="entry name" value="SBP_bac_3"/>
    <property type="match status" value="1"/>
</dbReference>
<evidence type="ECO:0000256" key="2">
    <source>
        <dbReference type="SAM" id="SignalP"/>
    </source>
</evidence>
<organism evidence="4 5">
    <name type="scientific">Curvibacter cyanobacteriorum</name>
    <dbReference type="NCBI Taxonomy" id="3026422"/>
    <lineage>
        <taxon>Bacteria</taxon>
        <taxon>Pseudomonadati</taxon>
        <taxon>Pseudomonadota</taxon>
        <taxon>Betaproteobacteria</taxon>
        <taxon>Burkholderiales</taxon>
        <taxon>Comamonadaceae</taxon>
        <taxon>Curvibacter</taxon>
    </lineage>
</organism>
<feature type="signal peptide" evidence="2">
    <location>
        <begin position="1"/>
        <end position="29"/>
    </location>
</feature>